<gene>
    <name evidence="1" type="ORF">ENI32_03080</name>
    <name evidence="2" type="ORF">SBU_000725</name>
</gene>
<name>A0A1F2P4U7_9EURY</name>
<dbReference type="Proteomes" id="UP000885936">
    <property type="component" value="Unassembled WGS sequence"/>
</dbReference>
<dbReference type="InterPro" id="IPR011990">
    <property type="entry name" value="TPR-like_helical_dom_sf"/>
</dbReference>
<dbReference type="InterPro" id="IPR016024">
    <property type="entry name" value="ARM-type_fold"/>
</dbReference>
<dbReference type="Proteomes" id="UP000185779">
    <property type="component" value="Unassembled WGS sequence"/>
</dbReference>
<reference evidence="2 3" key="1">
    <citation type="submission" date="2016-05" db="EMBL/GenBank/DDBJ databases">
        <title>Microbial consortia oxidize butane by reversing methanogenesis.</title>
        <authorList>
            <person name="Laso-Perez R."/>
            <person name="Richter M."/>
            <person name="Wegener G."/>
            <person name="Musat F."/>
        </authorList>
    </citation>
    <scope>NUCLEOTIDE SEQUENCE [LARGE SCALE GENOMIC DNA]</scope>
    <source>
        <strain evidence="2">BOX1</strain>
    </source>
</reference>
<dbReference type="SUPFAM" id="SSF48452">
    <property type="entry name" value="TPR-like"/>
    <property type="match status" value="1"/>
</dbReference>
<reference evidence="1" key="2">
    <citation type="journal article" date="2020" name="mSystems">
        <title>Genome- and Community-Level Interaction Insights into Carbon Utilization and Element Cycling Functions of Hydrothermarchaeota in Hydrothermal Sediment.</title>
        <authorList>
            <person name="Zhou Z."/>
            <person name="Liu Y."/>
            <person name="Xu W."/>
            <person name="Pan J."/>
            <person name="Luo Z.H."/>
            <person name="Li M."/>
        </authorList>
    </citation>
    <scope>NUCLEOTIDE SEQUENCE [LARGE SCALE GENOMIC DNA]</scope>
    <source>
        <strain evidence="1">HyVt-386</strain>
    </source>
</reference>
<evidence type="ECO:0000313" key="3">
    <source>
        <dbReference type="Proteomes" id="UP000185779"/>
    </source>
</evidence>
<sequence>MPRDEGFKEVRRGLRILRKRADAGQREFADRMLAICELMREFRPVDLGTIENGAWEIISRELVPALADIEAGSRIKNIKGIDDRIWVESLKNRLQNLILKGDVLTGQLEENSREYHIVRREIAEIKRATAILDEMSGEAILERLEGYLKDGCIPVNDPEKEFKEVLDVNPMDYTALINLLSFFEQRERDEELIEIGTQIASYYPEDLVARAKLIDALIRVSDYDKALELAKDGIKLSMDHDPSDRRAWNRYVSREDFDNFIWRVNRLRELESSHGEDLDPEVYELLKTTLRGSPAIEDVPEALSTIEDDLAKRAMIYGMRHVDPRIVGLFAGKIVECGEKMVPYLKDEIITDGSLNKRNRVIAFDCLSKMKGVEAAYNLLLELLESDDEDLASTAGLGLGFFGDKRAKERLLEKREQMSGEYRLRLDLAVSLLEEGSGT</sequence>
<organism evidence="2 3">
    <name type="scientific">Candidatus Syntropharchaeum butanivorans</name>
    <dbReference type="NCBI Taxonomy" id="1839936"/>
    <lineage>
        <taxon>Archaea</taxon>
        <taxon>Methanobacteriati</taxon>
        <taxon>Methanobacteriota</taxon>
        <taxon>Stenosarchaea group</taxon>
        <taxon>Methanomicrobia</taxon>
        <taxon>Methanosarcinales</taxon>
        <taxon>ANME-2 cluster</taxon>
        <taxon>Candidatus Syntropharchaeum</taxon>
    </lineage>
</organism>
<evidence type="ECO:0000313" key="2">
    <source>
        <dbReference type="EMBL" id="OFV66183.1"/>
    </source>
</evidence>
<accession>A0A1F2P4U7</accession>
<protein>
    <submittedName>
        <fullName evidence="2">Uncharacterized protein</fullName>
    </submittedName>
</protein>
<evidence type="ECO:0000313" key="1">
    <source>
        <dbReference type="EMBL" id="HEC56853.1"/>
    </source>
</evidence>
<dbReference type="SUPFAM" id="SSF48371">
    <property type="entry name" value="ARM repeat"/>
    <property type="match status" value="1"/>
</dbReference>
<dbReference type="Gene3D" id="1.25.40.10">
    <property type="entry name" value="Tetratricopeptide repeat domain"/>
    <property type="match status" value="1"/>
</dbReference>
<dbReference type="AlphaFoldDB" id="A0A1F2P4U7"/>
<comment type="caution">
    <text evidence="2">The sequence shown here is derived from an EMBL/GenBank/DDBJ whole genome shotgun (WGS) entry which is preliminary data.</text>
</comment>
<dbReference type="EMBL" id="DRIE01000050">
    <property type="protein sequence ID" value="HEC56853.1"/>
    <property type="molecule type" value="Genomic_DNA"/>
</dbReference>
<dbReference type="STRING" id="1839936.SBU_000725"/>
<keyword evidence="3" id="KW-1185">Reference proteome</keyword>
<proteinExistence type="predicted"/>
<dbReference type="EMBL" id="LYOR01000003">
    <property type="protein sequence ID" value="OFV66183.1"/>
    <property type="molecule type" value="Genomic_DNA"/>
</dbReference>